<dbReference type="EMBL" id="CAIX01000136">
    <property type="protein sequence ID" value="CCI46667.1"/>
    <property type="molecule type" value="Genomic_DNA"/>
</dbReference>
<organism evidence="2 3">
    <name type="scientific">Albugo candida</name>
    <dbReference type="NCBI Taxonomy" id="65357"/>
    <lineage>
        <taxon>Eukaryota</taxon>
        <taxon>Sar</taxon>
        <taxon>Stramenopiles</taxon>
        <taxon>Oomycota</taxon>
        <taxon>Peronosporomycetes</taxon>
        <taxon>Albuginales</taxon>
        <taxon>Albuginaceae</taxon>
        <taxon>Albugo</taxon>
    </lineage>
</organism>
<evidence type="ECO:0000313" key="2">
    <source>
        <dbReference type="EMBL" id="CCI46667.1"/>
    </source>
</evidence>
<reference evidence="2 3" key="1">
    <citation type="submission" date="2012-05" db="EMBL/GenBank/DDBJ databases">
        <title>Recombination and specialization in a pathogen metapopulation.</title>
        <authorList>
            <person name="Gardiner A."/>
            <person name="Kemen E."/>
            <person name="Schultz-Larsen T."/>
            <person name="MacLean D."/>
            <person name="Van Oosterhout C."/>
            <person name="Jones J.D.G."/>
        </authorList>
    </citation>
    <scope>NUCLEOTIDE SEQUENCE [LARGE SCALE GENOMIC DNA]</scope>
    <source>
        <strain evidence="2 3">Ac Nc2</strain>
    </source>
</reference>
<keyword evidence="1" id="KW-0472">Membrane</keyword>
<accession>A0A024GJF6</accession>
<sequence>MTAVSMVISWRHDQFKIDLYASFFITFEIVGYIFSALKWSKLTGTSIVYGQLYNLQKHKRHTSKKQTLDSVNVYQFRCCQIIRFDIVMYPSHPKIVWCAES</sequence>
<gene>
    <name evidence="2" type="ORF">BN9_076220</name>
</gene>
<proteinExistence type="predicted"/>
<keyword evidence="1" id="KW-0812">Transmembrane</keyword>
<name>A0A024GJF6_9STRA</name>
<dbReference type="InParanoid" id="A0A024GJF6"/>
<evidence type="ECO:0000313" key="3">
    <source>
        <dbReference type="Proteomes" id="UP000053237"/>
    </source>
</evidence>
<dbReference type="Proteomes" id="UP000053237">
    <property type="component" value="Unassembled WGS sequence"/>
</dbReference>
<keyword evidence="1" id="KW-1133">Transmembrane helix</keyword>
<comment type="caution">
    <text evidence="2">The sequence shown here is derived from an EMBL/GenBank/DDBJ whole genome shotgun (WGS) entry which is preliminary data.</text>
</comment>
<keyword evidence="3" id="KW-1185">Reference proteome</keyword>
<protein>
    <submittedName>
        <fullName evidence="2">Uncharacterized protein</fullName>
    </submittedName>
</protein>
<dbReference type="AlphaFoldDB" id="A0A024GJF6"/>
<feature type="transmembrane region" description="Helical" evidence="1">
    <location>
        <begin position="20"/>
        <end position="37"/>
    </location>
</feature>
<evidence type="ECO:0000256" key="1">
    <source>
        <dbReference type="SAM" id="Phobius"/>
    </source>
</evidence>